<organism evidence="1 2">
    <name type="scientific">Araneus ventricosus</name>
    <name type="common">Orbweaver spider</name>
    <name type="synonym">Epeira ventricosa</name>
    <dbReference type="NCBI Taxonomy" id="182803"/>
    <lineage>
        <taxon>Eukaryota</taxon>
        <taxon>Metazoa</taxon>
        <taxon>Ecdysozoa</taxon>
        <taxon>Arthropoda</taxon>
        <taxon>Chelicerata</taxon>
        <taxon>Arachnida</taxon>
        <taxon>Araneae</taxon>
        <taxon>Araneomorphae</taxon>
        <taxon>Entelegynae</taxon>
        <taxon>Araneoidea</taxon>
        <taxon>Araneidae</taxon>
        <taxon>Araneus</taxon>
    </lineage>
</organism>
<evidence type="ECO:0000313" key="1">
    <source>
        <dbReference type="EMBL" id="GBN70817.1"/>
    </source>
</evidence>
<protein>
    <submittedName>
        <fullName evidence="1">Uncharacterized protein</fullName>
    </submittedName>
</protein>
<evidence type="ECO:0000313" key="2">
    <source>
        <dbReference type="Proteomes" id="UP000499080"/>
    </source>
</evidence>
<accession>A0A4Y2R533</accession>
<name>A0A4Y2R533_ARAVE</name>
<gene>
    <name evidence="1" type="ORF">AVEN_171779_1</name>
</gene>
<comment type="caution">
    <text evidence="1">The sequence shown here is derived from an EMBL/GenBank/DDBJ whole genome shotgun (WGS) entry which is preliminary data.</text>
</comment>
<sequence length="105" mass="12066">MVKAEDHFVCSKPHVSAVFSGSFVSHGSFRRQSPVNAHKRTEQRGDLCDKLFKRHMSQAHQYVLSPIRNPVPFHDPEHLLSGIFDECRITSLHTQFEQRVHLTSS</sequence>
<dbReference type="EMBL" id="BGPR01015837">
    <property type="protein sequence ID" value="GBN70817.1"/>
    <property type="molecule type" value="Genomic_DNA"/>
</dbReference>
<dbReference type="Proteomes" id="UP000499080">
    <property type="component" value="Unassembled WGS sequence"/>
</dbReference>
<reference evidence="1 2" key="1">
    <citation type="journal article" date="2019" name="Sci. Rep.">
        <title>Orb-weaving spider Araneus ventricosus genome elucidates the spidroin gene catalogue.</title>
        <authorList>
            <person name="Kono N."/>
            <person name="Nakamura H."/>
            <person name="Ohtoshi R."/>
            <person name="Moran D.A.P."/>
            <person name="Shinohara A."/>
            <person name="Yoshida Y."/>
            <person name="Fujiwara M."/>
            <person name="Mori M."/>
            <person name="Tomita M."/>
            <person name="Arakawa K."/>
        </authorList>
    </citation>
    <scope>NUCLEOTIDE SEQUENCE [LARGE SCALE GENOMIC DNA]</scope>
</reference>
<keyword evidence="2" id="KW-1185">Reference proteome</keyword>
<proteinExistence type="predicted"/>
<dbReference type="AlphaFoldDB" id="A0A4Y2R533"/>